<feature type="chain" id="PRO_5045092284" evidence="1">
    <location>
        <begin position="19"/>
        <end position="191"/>
    </location>
</feature>
<protein>
    <submittedName>
        <fullName evidence="2">YajG family lipoprotein</fullName>
    </submittedName>
</protein>
<feature type="signal peptide" evidence="1">
    <location>
        <begin position="1"/>
        <end position="18"/>
    </location>
</feature>
<keyword evidence="1" id="KW-0732">Signal</keyword>
<dbReference type="PROSITE" id="PS51257">
    <property type="entry name" value="PROKAR_LIPOPROTEIN"/>
    <property type="match status" value="1"/>
</dbReference>
<accession>A0ABT2YSJ9</accession>
<dbReference type="Pfam" id="PF03923">
    <property type="entry name" value="Lipoprotein_16"/>
    <property type="match status" value="1"/>
</dbReference>
<proteinExistence type="predicted"/>
<dbReference type="EMBL" id="JAOVZB010000003">
    <property type="protein sequence ID" value="MCV2402864.1"/>
    <property type="molecule type" value="Genomic_DNA"/>
</dbReference>
<keyword evidence="2" id="KW-0449">Lipoprotein</keyword>
<evidence type="ECO:0000313" key="2">
    <source>
        <dbReference type="EMBL" id="MCV2402864.1"/>
    </source>
</evidence>
<evidence type="ECO:0000313" key="3">
    <source>
        <dbReference type="Proteomes" id="UP001209713"/>
    </source>
</evidence>
<sequence length="191" mass="20884">MLNKHLFLAISLSTLVLAGCSTTHNIEIKPEIKVSSSSLTNDRVIQVSTSTLLDSKVGSIETGIKETANIFATNNISQSVNDSVMKGLRELGFTPDQGVMPPASLNIEITKMSYVTEVEKLKTIAKIDFEIKATLAAKGQTYKSSYGSQKVREYGTLPFEKDVESDMNDLASQTVNRLLKDPNIIILLQSN</sequence>
<dbReference type="Proteomes" id="UP001209713">
    <property type="component" value="Unassembled WGS sequence"/>
</dbReference>
<name>A0ABT2YSJ9_9GAMM</name>
<gene>
    <name evidence="2" type="ORF">OFY17_08230</name>
</gene>
<dbReference type="RefSeq" id="WP_263530244.1">
    <property type="nucleotide sequence ID" value="NZ_JAOVZB010000003.1"/>
</dbReference>
<reference evidence="2 3" key="1">
    <citation type="submission" date="2022-10" db="EMBL/GenBank/DDBJ databases">
        <title>Marinomonas transparenta sp. nov. and Marinomonas sargassi sp. nov., isolated from marine alga (Sargassum natans (L.) Gaillon).</title>
        <authorList>
            <person name="Wang Y."/>
        </authorList>
    </citation>
    <scope>NUCLEOTIDE SEQUENCE [LARGE SCALE GENOMIC DNA]</scope>
    <source>
        <strain evidence="2 3">C2222</strain>
    </source>
</reference>
<dbReference type="InterPro" id="IPR005619">
    <property type="entry name" value="Uncharacterised_YajG"/>
</dbReference>
<comment type="caution">
    <text evidence="2">The sequence shown here is derived from an EMBL/GenBank/DDBJ whole genome shotgun (WGS) entry which is preliminary data.</text>
</comment>
<evidence type="ECO:0000256" key="1">
    <source>
        <dbReference type="SAM" id="SignalP"/>
    </source>
</evidence>
<keyword evidence="3" id="KW-1185">Reference proteome</keyword>
<organism evidence="2 3">
    <name type="scientific">Marinomonas sargassi</name>
    <dbReference type="NCBI Taxonomy" id="2984494"/>
    <lineage>
        <taxon>Bacteria</taxon>
        <taxon>Pseudomonadati</taxon>
        <taxon>Pseudomonadota</taxon>
        <taxon>Gammaproteobacteria</taxon>
        <taxon>Oceanospirillales</taxon>
        <taxon>Oceanospirillaceae</taxon>
        <taxon>Marinomonas</taxon>
    </lineage>
</organism>